<dbReference type="Proteomes" id="UP001319104">
    <property type="component" value="Unassembled WGS sequence"/>
</dbReference>
<dbReference type="RefSeq" id="WP_213946804.1">
    <property type="nucleotide sequence ID" value="NZ_JAHCMY010000025.1"/>
</dbReference>
<name>A0AAP2CLJ1_9BACT</name>
<evidence type="ECO:0000313" key="2">
    <source>
        <dbReference type="Proteomes" id="UP001319104"/>
    </source>
</evidence>
<accession>A0AAP2CLJ1</accession>
<organism evidence="1 2">
    <name type="scientific">Litoribacter ruber</name>
    <dbReference type="NCBI Taxonomy" id="702568"/>
    <lineage>
        <taxon>Bacteria</taxon>
        <taxon>Pseudomonadati</taxon>
        <taxon>Bacteroidota</taxon>
        <taxon>Cytophagia</taxon>
        <taxon>Cytophagales</taxon>
        <taxon>Cyclobacteriaceae</taxon>
        <taxon>Litoribacter</taxon>
    </lineage>
</organism>
<dbReference type="EMBL" id="JAHCMY010000025">
    <property type="protein sequence ID" value="MBS9525944.1"/>
    <property type="molecule type" value="Genomic_DNA"/>
</dbReference>
<evidence type="ECO:0000313" key="1">
    <source>
        <dbReference type="EMBL" id="MBS9525944.1"/>
    </source>
</evidence>
<proteinExistence type="predicted"/>
<sequence length="172" mass="19934">MSRTKSTLGLQHLQAERYRQRGEVSVRDGVCSRYFTILVAPQRYLDGKGGFDFTLSYEAIENWFLDQGELGARGKYKAKVLKSAIEKQRRGYVPVPNDMATRFWWSYYGYVQENYPFLNMLRPQETVPSGSSFFTFKPEALNLDKADWIYHKGYGAVGPTIYRIRRTAGRTD</sequence>
<reference evidence="1 2" key="1">
    <citation type="submission" date="2021-05" db="EMBL/GenBank/DDBJ databases">
        <authorList>
            <person name="Zhang Z.D."/>
            <person name="Osman G."/>
        </authorList>
    </citation>
    <scope>NUCLEOTIDE SEQUENCE [LARGE SCALE GENOMIC DNA]</scope>
    <source>
        <strain evidence="1 2">KCTC 32217</strain>
    </source>
</reference>
<protein>
    <submittedName>
        <fullName evidence="1">Uncharacterized protein</fullName>
    </submittedName>
</protein>
<dbReference type="AlphaFoldDB" id="A0AAP2CLJ1"/>
<gene>
    <name evidence="1" type="ORF">KI659_18125</name>
</gene>
<comment type="caution">
    <text evidence="1">The sequence shown here is derived from an EMBL/GenBank/DDBJ whole genome shotgun (WGS) entry which is preliminary data.</text>
</comment>
<keyword evidence="2" id="KW-1185">Reference proteome</keyword>